<evidence type="ECO:0000313" key="2">
    <source>
        <dbReference type="EMBL" id="QQP40831.1"/>
    </source>
</evidence>
<dbReference type="AlphaFoldDB" id="A0A7T8H0B8"/>
<accession>A0A7T8H0B8</accession>
<dbReference type="Proteomes" id="UP000595437">
    <property type="component" value="Chromosome 10"/>
</dbReference>
<sequence>MNVPSVPPPNNNCRSPQEPGPAAGPGEGTGEAFEDLVDCFAKLVLDLDVGVGVSIVNRVSGYIYK</sequence>
<evidence type="ECO:0000256" key="1">
    <source>
        <dbReference type="SAM" id="MobiDB-lite"/>
    </source>
</evidence>
<keyword evidence="3" id="KW-1185">Reference proteome</keyword>
<reference evidence="3" key="1">
    <citation type="submission" date="2021-01" db="EMBL/GenBank/DDBJ databases">
        <title>Caligus Genome Assembly.</title>
        <authorList>
            <person name="Gallardo-Escarate C."/>
        </authorList>
    </citation>
    <scope>NUCLEOTIDE SEQUENCE [LARGE SCALE GENOMIC DNA]</scope>
</reference>
<proteinExistence type="predicted"/>
<feature type="region of interest" description="Disordered" evidence="1">
    <location>
        <begin position="1"/>
        <end position="30"/>
    </location>
</feature>
<name>A0A7T8H0B8_CALRO</name>
<protein>
    <submittedName>
        <fullName evidence="2">Uncharacterized protein</fullName>
    </submittedName>
</protein>
<organism evidence="2 3">
    <name type="scientific">Caligus rogercresseyi</name>
    <name type="common">Sea louse</name>
    <dbReference type="NCBI Taxonomy" id="217165"/>
    <lineage>
        <taxon>Eukaryota</taxon>
        <taxon>Metazoa</taxon>
        <taxon>Ecdysozoa</taxon>
        <taxon>Arthropoda</taxon>
        <taxon>Crustacea</taxon>
        <taxon>Multicrustacea</taxon>
        <taxon>Hexanauplia</taxon>
        <taxon>Copepoda</taxon>
        <taxon>Siphonostomatoida</taxon>
        <taxon>Caligidae</taxon>
        <taxon>Caligus</taxon>
    </lineage>
</organism>
<feature type="compositionally biased region" description="Pro residues" evidence="1">
    <location>
        <begin position="1"/>
        <end position="10"/>
    </location>
</feature>
<dbReference type="EMBL" id="CP045899">
    <property type="protein sequence ID" value="QQP40831.1"/>
    <property type="molecule type" value="Genomic_DNA"/>
</dbReference>
<gene>
    <name evidence="2" type="ORF">FKW44_015014</name>
</gene>
<evidence type="ECO:0000313" key="3">
    <source>
        <dbReference type="Proteomes" id="UP000595437"/>
    </source>
</evidence>